<evidence type="ECO:0000256" key="1">
    <source>
        <dbReference type="SAM" id="SignalP"/>
    </source>
</evidence>
<dbReference type="PANTHER" id="PTHR11102:SF160">
    <property type="entry name" value="ERAD-ASSOCIATED E3 UBIQUITIN-PROTEIN LIGASE COMPONENT HRD3"/>
    <property type="match status" value="1"/>
</dbReference>
<dbReference type="Proteomes" id="UP000252038">
    <property type="component" value="Chromosome"/>
</dbReference>
<dbReference type="SUPFAM" id="SSF81901">
    <property type="entry name" value="HCP-like"/>
    <property type="match status" value="1"/>
</dbReference>
<proteinExistence type="predicted"/>
<protein>
    <submittedName>
        <fullName evidence="2">Sel1 repeat family protein</fullName>
    </submittedName>
</protein>
<reference evidence="2 3" key="1">
    <citation type="submission" date="2018-05" db="EMBL/GenBank/DDBJ databases">
        <title>Genome sequencing, assembly and analysis of the novel insecticidal bacterium, Chromobacterium phragmitis.</title>
        <authorList>
            <person name="Sparks M.E."/>
            <person name="Blackburn M.B."/>
            <person name="Gundersen-Rindal D.E."/>
        </authorList>
    </citation>
    <scope>NUCLEOTIDE SEQUENCE [LARGE SCALE GENOMIC DNA]</scope>
    <source>
        <strain evidence="2">IIBBL 274-1</strain>
    </source>
</reference>
<accession>A0A344UJI8</accession>
<dbReference type="InterPro" id="IPR006597">
    <property type="entry name" value="Sel1-like"/>
</dbReference>
<sequence length="223" mass="23916">MRTGMMLALLLAALTARAAAPEVPGWRDYQAGRLAAARIAFWQAAENGDRVAAFDLAMMDWKGEGGAADKARAVYWLKRAAALEPAQAQAQHALGLLAERGDGVPKSLAEATRWFLLSARQGYLPAQIDLGTQYFLGRGAAQDDRLAAYWYEEAAKQGDAGAQYLIASMYEHGQGVKRDIPAAIRWYGRAAAQGDVGARAKALDLAKRESAGRAQSASSGSFR</sequence>
<name>A0A344UJI8_9NEIS</name>
<evidence type="ECO:0000313" key="2">
    <source>
        <dbReference type="EMBL" id="AXE35436.1"/>
    </source>
</evidence>
<dbReference type="InterPro" id="IPR050767">
    <property type="entry name" value="Sel1_AlgK"/>
</dbReference>
<dbReference type="Pfam" id="PF08238">
    <property type="entry name" value="Sel1"/>
    <property type="match status" value="4"/>
</dbReference>
<dbReference type="RefSeq" id="WP_114073638.1">
    <property type="nucleotide sequence ID" value="NZ_CP029554.1"/>
</dbReference>
<dbReference type="Gene3D" id="1.25.40.10">
    <property type="entry name" value="Tetratricopeptide repeat domain"/>
    <property type="match status" value="1"/>
</dbReference>
<feature type="chain" id="PRO_5016789737" evidence="1">
    <location>
        <begin position="19"/>
        <end position="223"/>
    </location>
</feature>
<dbReference type="PANTHER" id="PTHR11102">
    <property type="entry name" value="SEL-1-LIKE PROTEIN"/>
    <property type="match status" value="1"/>
</dbReference>
<evidence type="ECO:0000313" key="3">
    <source>
        <dbReference type="Proteomes" id="UP000252038"/>
    </source>
</evidence>
<feature type="signal peptide" evidence="1">
    <location>
        <begin position="1"/>
        <end position="18"/>
    </location>
</feature>
<dbReference type="InterPro" id="IPR011990">
    <property type="entry name" value="TPR-like_helical_dom_sf"/>
</dbReference>
<dbReference type="AlphaFoldDB" id="A0A344UJI8"/>
<dbReference type="SMART" id="SM00671">
    <property type="entry name" value="SEL1"/>
    <property type="match status" value="4"/>
</dbReference>
<dbReference type="EMBL" id="CP029554">
    <property type="protein sequence ID" value="AXE35436.1"/>
    <property type="molecule type" value="Genomic_DNA"/>
</dbReference>
<dbReference type="KEGG" id="chrb:DK843_14685"/>
<organism evidence="2 3">
    <name type="scientific">Chromobacterium phragmitis</name>
    <dbReference type="NCBI Taxonomy" id="2202141"/>
    <lineage>
        <taxon>Bacteria</taxon>
        <taxon>Pseudomonadati</taxon>
        <taxon>Pseudomonadota</taxon>
        <taxon>Betaproteobacteria</taxon>
        <taxon>Neisseriales</taxon>
        <taxon>Chromobacteriaceae</taxon>
        <taxon>Chromobacterium</taxon>
    </lineage>
</organism>
<gene>
    <name evidence="2" type="ORF">DK843_14685</name>
</gene>
<keyword evidence="1" id="KW-0732">Signal</keyword>